<dbReference type="CDD" id="cd08831">
    <property type="entry name" value="ArfGap_ArfGap2_3_like"/>
    <property type="match status" value="1"/>
</dbReference>
<accession>F2ELY0</accession>
<dbReference type="AlphaFoldDB" id="F2ELY0"/>
<evidence type="ECO:0000313" key="8">
    <source>
        <dbReference type="EMBL" id="BAK08352.1"/>
    </source>
</evidence>
<sequence>MAEEPTKQQTVAFFAHEKAQKANKMCFDCQAKNPTWASAPFGVYICLDCSSVHRNMGVHISFVRSTNLDSWTLSQLRIMKVGGNASASEYFSKHGGSSLLASSDAKARYSSSVADRYKAELEKRKREDEFKFPDGIRIDGVDLNKSISGAGSGVNSRTGTPVAGQSIAQGENGGDDDFFSSWDKTTSKPVAPVAQKPTAAGLPGIGAARPTTGPRTVTSSSLRAGTGGSTTTGGATKAPSRLGATRMPSNTSTTNAPAGGASSGLRASKLGAKKAAAPINFEEAQKRALEEEERVKRLGYDRKREEEEAKEREKSEAEQRAKNASSRSSTPLGGSSSAAARSAASEKPKPVRLGFGATAATAAAASAGAAAAAATTKKKYAEVDESNYADTSKFGGQKGISSDQYFGRGGYDPQAAAEAKSRLQNFSGASAISSNAYYGHPEDDEEDSLAQEGGLLGELGQNETVAQLERGIRDMAGRLMANPEVQNFGDSLRTGALKLGDYLQQMSEQR</sequence>
<keyword evidence="4" id="KW-0862">Zinc</keyword>
<keyword evidence="2" id="KW-0479">Metal-binding</keyword>
<feature type="region of interest" description="Disordered" evidence="6">
    <location>
        <begin position="434"/>
        <end position="460"/>
    </location>
</feature>
<feature type="domain" description="Arf-GAP" evidence="7">
    <location>
        <begin position="8"/>
        <end position="130"/>
    </location>
</feature>
<feature type="region of interest" description="Disordered" evidence="6">
    <location>
        <begin position="374"/>
        <end position="408"/>
    </location>
</feature>
<dbReference type="EMBL" id="AK377158">
    <property type="protein sequence ID" value="BAK08352.1"/>
    <property type="molecule type" value="mRNA"/>
</dbReference>
<dbReference type="InterPro" id="IPR037278">
    <property type="entry name" value="ARFGAP/RecO"/>
</dbReference>
<feature type="compositionally biased region" description="Low complexity" evidence="6">
    <location>
        <begin position="450"/>
        <end position="460"/>
    </location>
</feature>
<reference evidence="8" key="1">
    <citation type="journal article" date="2011" name="Plant Physiol.">
        <title>Comprehensive sequence analysis of 24,783 barley full-length cDNAs derived from 12 clone libraries.</title>
        <authorList>
            <person name="Matsumoto T."/>
            <person name="Tanaka T."/>
            <person name="Sakai H."/>
            <person name="Amano N."/>
            <person name="Kanamori H."/>
            <person name="Kurita K."/>
            <person name="Kikuta A."/>
            <person name="Kamiya K."/>
            <person name="Yamamoto M."/>
            <person name="Ikawa H."/>
            <person name="Fujii N."/>
            <person name="Hori K."/>
            <person name="Itoh T."/>
            <person name="Sato K."/>
        </authorList>
    </citation>
    <scope>NUCLEOTIDE SEQUENCE</scope>
    <source>
        <tissue evidence="8">Seed</tissue>
    </source>
</reference>
<dbReference type="PROSITE" id="PS50115">
    <property type="entry name" value="ARFGAP"/>
    <property type="match status" value="1"/>
</dbReference>
<dbReference type="Pfam" id="PF01412">
    <property type="entry name" value="ArfGap"/>
    <property type="match status" value="1"/>
</dbReference>
<dbReference type="SUPFAM" id="SSF57863">
    <property type="entry name" value="ArfGap/RecO-like zinc finger"/>
    <property type="match status" value="1"/>
</dbReference>
<feature type="compositionally biased region" description="Polar residues" evidence="6">
    <location>
        <begin position="247"/>
        <end position="256"/>
    </location>
</feature>
<dbReference type="GO" id="GO:0008270">
    <property type="term" value="F:zinc ion binding"/>
    <property type="evidence" value="ECO:0007669"/>
    <property type="project" value="UniProtKB-KW"/>
</dbReference>
<feature type="compositionally biased region" description="Polar residues" evidence="6">
    <location>
        <begin position="150"/>
        <end position="159"/>
    </location>
</feature>
<dbReference type="PANTHER" id="PTHR45686">
    <property type="entry name" value="ADP-RIBOSYLATION FACTOR GTPASE ACTIVATING PROTEIN 3, ISOFORM H-RELATED"/>
    <property type="match status" value="1"/>
</dbReference>
<proteinExistence type="evidence at transcript level"/>
<dbReference type="InterPro" id="IPR038508">
    <property type="entry name" value="ArfGAP_dom_sf"/>
</dbReference>
<evidence type="ECO:0000256" key="6">
    <source>
        <dbReference type="SAM" id="MobiDB-lite"/>
    </source>
</evidence>
<evidence type="ECO:0000256" key="2">
    <source>
        <dbReference type="ARBA" id="ARBA00022723"/>
    </source>
</evidence>
<dbReference type="SMART" id="SM00105">
    <property type="entry name" value="ArfGap"/>
    <property type="match status" value="1"/>
</dbReference>
<keyword evidence="3 5" id="KW-0863">Zinc-finger</keyword>
<keyword evidence="1" id="KW-0343">GTPase activation</keyword>
<dbReference type="Gene3D" id="1.10.220.150">
    <property type="entry name" value="Arf GTPase activating protein"/>
    <property type="match status" value="1"/>
</dbReference>
<feature type="region of interest" description="Disordered" evidence="6">
    <location>
        <begin position="150"/>
        <end position="351"/>
    </location>
</feature>
<feature type="compositionally biased region" description="Low complexity" evidence="6">
    <location>
        <begin position="322"/>
        <end position="343"/>
    </location>
</feature>
<feature type="compositionally biased region" description="Basic and acidic residues" evidence="6">
    <location>
        <begin position="283"/>
        <end position="321"/>
    </location>
</feature>
<dbReference type="PANTHER" id="PTHR45686:SF4">
    <property type="entry name" value="ADP-RIBOSYLATION FACTOR GTPASE ACTIVATING PROTEIN 3, ISOFORM H"/>
    <property type="match status" value="1"/>
</dbReference>
<organism evidence="8">
    <name type="scientific">Hordeum vulgare subsp. vulgare</name>
    <name type="common">Domesticated barley</name>
    <dbReference type="NCBI Taxonomy" id="112509"/>
    <lineage>
        <taxon>Eukaryota</taxon>
        <taxon>Viridiplantae</taxon>
        <taxon>Streptophyta</taxon>
        <taxon>Embryophyta</taxon>
        <taxon>Tracheophyta</taxon>
        <taxon>Spermatophyta</taxon>
        <taxon>Magnoliopsida</taxon>
        <taxon>Liliopsida</taxon>
        <taxon>Poales</taxon>
        <taxon>Poaceae</taxon>
        <taxon>BOP clade</taxon>
        <taxon>Pooideae</taxon>
        <taxon>Triticodae</taxon>
        <taxon>Triticeae</taxon>
        <taxon>Hordeinae</taxon>
        <taxon>Hordeum</taxon>
    </lineage>
</organism>
<evidence type="ECO:0000256" key="5">
    <source>
        <dbReference type="PROSITE-ProRule" id="PRU00288"/>
    </source>
</evidence>
<dbReference type="GO" id="GO:0005096">
    <property type="term" value="F:GTPase activator activity"/>
    <property type="evidence" value="ECO:0007669"/>
    <property type="project" value="UniProtKB-KW"/>
</dbReference>
<evidence type="ECO:0000259" key="7">
    <source>
        <dbReference type="PROSITE" id="PS50115"/>
    </source>
</evidence>
<name>F2ELY0_HORVV</name>
<protein>
    <submittedName>
        <fullName evidence="8">Predicted protein</fullName>
    </submittedName>
</protein>
<dbReference type="InterPro" id="IPR001164">
    <property type="entry name" value="ArfGAP_dom"/>
</dbReference>
<evidence type="ECO:0000256" key="4">
    <source>
        <dbReference type="ARBA" id="ARBA00022833"/>
    </source>
</evidence>
<evidence type="ECO:0000256" key="3">
    <source>
        <dbReference type="ARBA" id="ARBA00022771"/>
    </source>
</evidence>
<dbReference type="PRINTS" id="PR00405">
    <property type="entry name" value="REVINTRACTNG"/>
</dbReference>
<evidence type="ECO:0000256" key="1">
    <source>
        <dbReference type="ARBA" id="ARBA00022468"/>
    </source>
</evidence>